<dbReference type="EMBL" id="WBUI01000010">
    <property type="protein sequence ID" value="KAB2932194.1"/>
    <property type="molecule type" value="Genomic_DNA"/>
</dbReference>
<dbReference type="AlphaFoldDB" id="A0A833H138"/>
<evidence type="ECO:0000313" key="2">
    <source>
        <dbReference type="EMBL" id="KAB2932194.1"/>
    </source>
</evidence>
<dbReference type="InterPro" id="IPR036767">
    <property type="entry name" value="ApaG_sf"/>
</dbReference>
<gene>
    <name evidence="2" type="primary">apaG</name>
    <name evidence="2" type="ORF">F9K24_11360</name>
</gene>
<dbReference type="PANTHER" id="PTHR47191">
    <property type="entry name" value="OS05G0170800 PROTEIN"/>
    <property type="match status" value="1"/>
</dbReference>
<protein>
    <submittedName>
        <fullName evidence="2">Co2+/Mg2+ efflux protein ApaG</fullName>
    </submittedName>
</protein>
<dbReference type="Proteomes" id="UP000460298">
    <property type="component" value="Unassembled WGS sequence"/>
</dbReference>
<evidence type="ECO:0000259" key="1">
    <source>
        <dbReference type="PROSITE" id="PS51087"/>
    </source>
</evidence>
<dbReference type="SUPFAM" id="SSF110069">
    <property type="entry name" value="ApaG-like"/>
    <property type="match status" value="1"/>
</dbReference>
<dbReference type="InterPro" id="IPR050718">
    <property type="entry name" value="ApaG-like"/>
</dbReference>
<comment type="caution">
    <text evidence="2">The sequence shown here is derived from an EMBL/GenBank/DDBJ whole genome shotgun (WGS) entry which is preliminary data.</text>
</comment>
<proteinExistence type="predicted"/>
<dbReference type="PANTHER" id="PTHR47191:SF2">
    <property type="entry name" value="OS05G0170800 PROTEIN"/>
    <property type="match status" value="1"/>
</dbReference>
<organism evidence="2 3">
    <name type="scientific">Leptonema illini</name>
    <dbReference type="NCBI Taxonomy" id="183"/>
    <lineage>
        <taxon>Bacteria</taxon>
        <taxon>Pseudomonadati</taxon>
        <taxon>Spirochaetota</taxon>
        <taxon>Spirochaetia</taxon>
        <taxon>Leptospirales</taxon>
        <taxon>Leptospiraceae</taxon>
        <taxon>Leptonema</taxon>
    </lineage>
</organism>
<dbReference type="NCBIfam" id="NF003967">
    <property type="entry name" value="PRK05461.1"/>
    <property type="match status" value="1"/>
</dbReference>
<dbReference type="Pfam" id="PF04379">
    <property type="entry name" value="DUF525"/>
    <property type="match status" value="1"/>
</dbReference>
<reference evidence="2 3" key="1">
    <citation type="submission" date="2019-10" db="EMBL/GenBank/DDBJ databases">
        <title>Extracellular Electron Transfer in a Candidatus Methanoperedens spp. Enrichment Culture.</title>
        <authorList>
            <person name="Berger S."/>
            <person name="Rangel Shaw D."/>
            <person name="Berben T."/>
            <person name="In 'T Zandt M."/>
            <person name="Frank J."/>
            <person name="Reimann J."/>
            <person name="Jetten M.S.M."/>
            <person name="Welte C.U."/>
        </authorList>
    </citation>
    <scope>NUCLEOTIDE SEQUENCE [LARGE SCALE GENOMIC DNA]</scope>
    <source>
        <strain evidence="2">SB12</strain>
    </source>
</reference>
<dbReference type="Gene3D" id="2.60.40.1470">
    <property type="entry name" value="ApaG domain"/>
    <property type="match status" value="1"/>
</dbReference>
<dbReference type="PROSITE" id="PS51087">
    <property type="entry name" value="APAG"/>
    <property type="match status" value="1"/>
</dbReference>
<feature type="domain" description="ApaG" evidence="1">
    <location>
        <begin position="7"/>
        <end position="131"/>
    </location>
</feature>
<dbReference type="InterPro" id="IPR007474">
    <property type="entry name" value="ApaG_domain"/>
</dbReference>
<evidence type="ECO:0000313" key="3">
    <source>
        <dbReference type="Proteomes" id="UP000460298"/>
    </source>
</evidence>
<sequence length="144" mass="16135">MNQVEQPAVESGVRIRTYPVYIPGHSRPEENRFFFSYTIEITNERPTPVQLLSRHWIIINGDGESEEVNGPGVVGKTPTIQPGESFVYTSFCPLNTSWGTMEGSYAMRDSEGNQFEAPIARFILAWDSEAQADPDMPLDLPPVD</sequence>
<accession>A0A833H138</accession>
<name>A0A833H138_9LEPT</name>